<accession>A0AAN9UYY6</accession>
<evidence type="ECO:0000256" key="7">
    <source>
        <dbReference type="ARBA" id="ARBA00022741"/>
    </source>
</evidence>
<feature type="compositionally biased region" description="Polar residues" evidence="11">
    <location>
        <begin position="673"/>
        <end position="685"/>
    </location>
</feature>
<evidence type="ECO:0000259" key="12">
    <source>
        <dbReference type="PROSITE" id="PS50011"/>
    </source>
</evidence>
<dbReference type="InterPro" id="IPR050494">
    <property type="entry name" value="Ser_Thr_dual-spec_kinase"/>
</dbReference>
<dbReference type="GO" id="GO:0004713">
    <property type="term" value="F:protein tyrosine kinase activity"/>
    <property type="evidence" value="ECO:0007669"/>
    <property type="project" value="TreeGrafter"/>
</dbReference>
<keyword evidence="9 10" id="KW-0067">ATP-binding</keyword>
<feature type="region of interest" description="Disordered" evidence="11">
    <location>
        <begin position="834"/>
        <end position="887"/>
    </location>
</feature>
<evidence type="ECO:0000256" key="2">
    <source>
        <dbReference type="ARBA" id="ARBA00008867"/>
    </source>
</evidence>
<evidence type="ECO:0000313" key="13">
    <source>
        <dbReference type="EMBL" id="KAK7756151.1"/>
    </source>
</evidence>
<dbReference type="InterPro" id="IPR011009">
    <property type="entry name" value="Kinase-like_dom_sf"/>
</dbReference>
<organism evidence="13 14">
    <name type="scientific">Diatrype stigma</name>
    <dbReference type="NCBI Taxonomy" id="117547"/>
    <lineage>
        <taxon>Eukaryota</taxon>
        <taxon>Fungi</taxon>
        <taxon>Dikarya</taxon>
        <taxon>Ascomycota</taxon>
        <taxon>Pezizomycotina</taxon>
        <taxon>Sordariomycetes</taxon>
        <taxon>Xylariomycetidae</taxon>
        <taxon>Xylariales</taxon>
        <taxon>Diatrypaceae</taxon>
        <taxon>Diatrype</taxon>
    </lineage>
</organism>
<comment type="similarity">
    <text evidence="2">Belongs to the protein kinase superfamily. CMGC Ser/Thr protein kinase family. MNB/DYRK subfamily.</text>
</comment>
<dbReference type="Gene3D" id="1.10.510.10">
    <property type="entry name" value="Transferase(Phosphotransferase) domain 1"/>
    <property type="match status" value="1"/>
</dbReference>
<keyword evidence="14" id="KW-1185">Reference proteome</keyword>
<evidence type="ECO:0000313" key="14">
    <source>
        <dbReference type="Proteomes" id="UP001320420"/>
    </source>
</evidence>
<evidence type="ECO:0000256" key="4">
    <source>
        <dbReference type="ARBA" id="ARBA00022527"/>
    </source>
</evidence>
<keyword evidence="6" id="KW-0808">Transferase</keyword>
<dbReference type="CDD" id="cd14212">
    <property type="entry name" value="PKc_YAK1"/>
    <property type="match status" value="1"/>
</dbReference>
<keyword evidence="3" id="KW-0963">Cytoplasm</keyword>
<comment type="subcellular location">
    <subcellularLocation>
        <location evidence="1">Cytoplasm</location>
    </subcellularLocation>
</comment>
<dbReference type="SUPFAM" id="SSF56112">
    <property type="entry name" value="Protein kinase-like (PK-like)"/>
    <property type="match status" value="1"/>
</dbReference>
<feature type="binding site" evidence="10">
    <location>
        <position position="355"/>
    </location>
    <ligand>
        <name>ATP</name>
        <dbReference type="ChEBI" id="CHEBI:30616"/>
    </ligand>
</feature>
<evidence type="ECO:0000256" key="11">
    <source>
        <dbReference type="SAM" id="MobiDB-lite"/>
    </source>
</evidence>
<dbReference type="Gene3D" id="3.30.200.20">
    <property type="entry name" value="Phosphorylase Kinase, domain 1"/>
    <property type="match status" value="1"/>
</dbReference>
<dbReference type="GO" id="GO:0005524">
    <property type="term" value="F:ATP binding"/>
    <property type="evidence" value="ECO:0007669"/>
    <property type="project" value="UniProtKB-UniRule"/>
</dbReference>
<dbReference type="GO" id="GO:0004674">
    <property type="term" value="F:protein serine/threonine kinase activity"/>
    <property type="evidence" value="ECO:0007669"/>
    <property type="project" value="UniProtKB-KW"/>
</dbReference>
<reference evidence="13 14" key="1">
    <citation type="submission" date="2024-02" db="EMBL/GenBank/DDBJ databases">
        <title>De novo assembly and annotation of 12 fungi associated with fruit tree decline syndrome in Ontario, Canada.</title>
        <authorList>
            <person name="Sulman M."/>
            <person name="Ellouze W."/>
            <person name="Ilyukhin E."/>
        </authorList>
    </citation>
    <scope>NUCLEOTIDE SEQUENCE [LARGE SCALE GENOMIC DNA]</scope>
    <source>
        <strain evidence="13 14">M11/M66-122</strain>
    </source>
</reference>
<dbReference type="InterPro" id="IPR008271">
    <property type="entry name" value="Ser/Thr_kinase_AS"/>
</dbReference>
<feature type="compositionally biased region" description="Low complexity" evidence="11">
    <location>
        <begin position="102"/>
        <end position="115"/>
    </location>
</feature>
<dbReference type="FunFam" id="1.10.510.10:FF:000380">
    <property type="entry name" value="Serine/threonine-protein kinase ppk15"/>
    <property type="match status" value="1"/>
</dbReference>
<evidence type="ECO:0000256" key="8">
    <source>
        <dbReference type="ARBA" id="ARBA00022777"/>
    </source>
</evidence>
<sequence>MDQWQGYQDPASGSRRYNGNQMTPSREYGQQQSAQVQPPVNFKYDQYQGSLNSHSHSSQSGATSPIATPQIRDGNGDVPMQDAHDPYNGGTKYPLRPHHSSHLSSGRSSNLHSPSEPSAAAQRYSPMEVMSPTSPYGSKTQPQGQFSTPHSQRQSPTRAEYTSQSPYYTRQNSQLPPITPYTNPADNYPSSTVAALDGAYANDPKSPRRTYQPSNSNAEKRPVPQFKKTTNVAELRAKVNPQPPFRRANPEGGFISPLQALTCHLPATYRICNPNFKYESSRNPRRVLTKPSKGTKNDGYDNEDSDYILYVNDILGSEEAGHKNRYLILDVLGQGTFGQVVKCQNLKTQEVVAVKVIKNRTAYFNQSMMEVSVLDLLNTKLDKNDDHHLLRLKDTFIHRQHLCLVFELLSVNLYELIKQNQFRGLSTTLVRVFAQQLLNGLALLNKARLIHCDLKPENILLKNLESPIIKIIDFGSACDERQTVYTYIQSRFYRSPEVLLGLPYSSAIDMWSLGCIVVELFLGLPLFPGSSEYNQVSRIVEMLGTPPNWMIEVGKQAGDFFEKRQDEFGRKTYHLKSMEQYSRERGTKEQPSKKYFQASTLPEIIKSYPMPRKNMKQSEIEREMNNRVAFIDFVRGLLTINPLERWSPQQAKLHPFITQQKFTGPFVPPMNLKASSLNRSPAPGTQQQQQAAELSKQRAQAAQAQAQAAAQGAYGLPSQYPQASHGQPPMYASNGLYSQGSGHTGAPPPYAGQQQSPYGQMVINQPPAQMPSANYAGVPQQNLYQQATVRAGRQRASTMDQQNGIPAAIQRVASHLDPSQPIRLQPSPAYYPPPADGGMGLTDPGAGRVAGRRDSRAQRGGGRGNRDFIRNLEERTLEEGFGQTPWH</sequence>
<feature type="region of interest" description="Disordered" evidence="11">
    <location>
        <begin position="717"/>
        <end position="757"/>
    </location>
</feature>
<keyword evidence="4" id="KW-0723">Serine/threonine-protein kinase</keyword>
<dbReference type="InterPro" id="IPR017441">
    <property type="entry name" value="Protein_kinase_ATP_BS"/>
</dbReference>
<evidence type="ECO:0000256" key="5">
    <source>
        <dbReference type="ARBA" id="ARBA00022553"/>
    </source>
</evidence>
<gene>
    <name evidence="13" type="primary">YAK1</name>
    <name evidence="13" type="ORF">SLS62_001743</name>
</gene>
<evidence type="ECO:0000256" key="3">
    <source>
        <dbReference type="ARBA" id="ARBA00022490"/>
    </source>
</evidence>
<dbReference type="Pfam" id="PF00069">
    <property type="entry name" value="Pkinase"/>
    <property type="match status" value="1"/>
</dbReference>
<dbReference type="EMBL" id="JAKJXP020000008">
    <property type="protein sequence ID" value="KAK7756151.1"/>
    <property type="molecule type" value="Genomic_DNA"/>
</dbReference>
<evidence type="ECO:0000256" key="1">
    <source>
        <dbReference type="ARBA" id="ARBA00004496"/>
    </source>
</evidence>
<dbReference type="PROSITE" id="PS50011">
    <property type="entry name" value="PROTEIN_KINASE_DOM"/>
    <property type="match status" value="1"/>
</dbReference>
<comment type="caution">
    <text evidence="13">The sequence shown here is derived from an EMBL/GenBank/DDBJ whole genome shotgun (WGS) entry which is preliminary data.</text>
</comment>
<protein>
    <submittedName>
        <fullName evidence="13">Dual specificity protein kinase yak1</fullName>
    </submittedName>
</protein>
<feature type="compositionally biased region" description="Polar residues" evidence="11">
    <location>
        <begin position="131"/>
        <end position="193"/>
    </location>
</feature>
<proteinExistence type="inferred from homology"/>
<feature type="region of interest" description="Disordered" evidence="11">
    <location>
        <begin position="672"/>
        <end position="703"/>
    </location>
</feature>
<evidence type="ECO:0000256" key="10">
    <source>
        <dbReference type="PROSITE-ProRule" id="PRU10141"/>
    </source>
</evidence>
<dbReference type="FunFam" id="3.30.200.20:FF:000087">
    <property type="entry name" value="Dual specificity tyrosine-phosphorylation-regulated kinase 1A"/>
    <property type="match status" value="1"/>
</dbReference>
<keyword evidence="5" id="KW-0597">Phosphoprotein</keyword>
<dbReference type="SMART" id="SM00220">
    <property type="entry name" value="S_TKc"/>
    <property type="match status" value="1"/>
</dbReference>
<feature type="compositionally biased region" description="Low complexity" evidence="11">
    <location>
        <begin position="48"/>
        <end position="61"/>
    </location>
</feature>
<feature type="compositionally biased region" description="Polar residues" evidence="11">
    <location>
        <begin position="15"/>
        <end position="38"/>
    </location>
</feature>
<dbReference type="PROSITE" id="PS00108">
    <property type="entry name" value="PROTEIN_KINASE_ST"/>
    <property type="match status" value="1"/>
</dbReference>
<dbReference type="PANTHER" id="PTHR24058">
    <property type="entry name" value="DUAL SPECIFICITY PROTEIN KINASE"/>
    <property type="match status" value="1"/>
</dbReference>
<evidence type="ECO:0000256" key="6">
    <source>
        <dbReference type="ARBA" id="ARBA00022679"/>
    </source>
</evidence>
<dbReference type="AlphaFoldDB" id="A0AAN9UYY6"/>
<evidence type="ECO:0000256" key="9">
    <source>
        <dbReference type="ARBA" id="ARBA00022840"/>
    </source>
</evidence>
<dbReference type="GO" id="GO:0005737">
    <property type="term" value="C:cytoplasm"/>
    <property type="evidence" value="ECO:0007669"/>
    <property type="project" value="UniProtKB-SubCell"/>
</dbReference>
<dbReference type="InterPro" id="IPR000719">
    <property type="entry name" value="Prot_kinase_dom"/>
</dbReference>
<keyword evidence="8 13" id="KW-0418">Kinase</keyword>
<dbReference type="GO" id="GO:0005634">
    <property type="term" value="C:nucleus"/>
    <property type="evidence" value="ECO:0007669"/>
    <property type="project" value="TreeGrafter"/>
</dbReference>
<keyword evidence="7 10" id="KW-0547">Nucleotide-binding</keyword>
<feature type="region of interest" description="Disordered" evidence="11">
    <location>
        <begin position="1"/>
        <end position="229"/>
    </location>
</feature>
<feature type="compositionally biased region" description="Basic and acidic residues" evidence="11">
    <location>
        <begin position="864"/>
        <end position="878"/>
    </location>
</feature>
<name>A0AAN9UYY6_9PEZI</name>
<feature type="domain" description="Protein kinase" evidence="12">
    <location>
        <begin position="326"/>
        <end position="657"/>
    </location>
</feature>
<dbReference type="PANTHER" id="PTHR24058:SF17">
    <property type="entry name" value="HOMEODOMAIN INTERACTING PROTEIN KINASE, ISOFORM D"/>
    <property type="match status" value="1"/>
</dbReference>
<dbReference type="PROSITE" id="PS00107">
    <property type="entry name" value="PROTEIN_KINASE_ATP"/>
    <property type="match status" value="1"/>
</dbReference>
<dbReference type="Proteomes" id="UP001320420">
    <property type="component" value="Unassembled WGS sequence"/>
</dbReference>